<dbReference type="AlphaFoldDB" id="A0A1I5X6P6"/>
<evidence type="ECO:0000256" key="1">
    <source>
        <dbReference type="SAM" id="MobiDB-lite"/>
    </source>
</evidence>
<feature type="compositionally biased region" description="Low complexity" evidence="1">
    <location>
        <begin position="1"/>
        <end position="12"/>
    </location>
</feature>
<proteinExistence type="predicted"/>
<keyword evidence="2" id="KW-0812">Transmembrane</keyword>
<feature type="transmembrane region" description="Helical" evidence="2">
    <location>
        <begin position="45"/>
        <end position="71"/>
    </location>
</feature>
<dbReference type="RefSeq" id="WP_093338979.1">
    <property type="nucleotide sequence ID" value="NZ_FOXD01000025.1"/>
</dbReference>
<dbReference type="InterPro" id="IPR024596">
    <property type="entry name" value="RNApol_su_b/EpuA"/>
</dbReference>
<protein>
    <submittedName>
        <fullName evidence="3">DNA-directed RNA polymerase subunit beta</fullName>
    </submittedName>
</protein>
<name>A0A1I5X6P6_9BACI</name>
<organism evidence="3 4">
    <name type="scientific">Salibacterium halotolerans</name>
    <dbReference type="NCBI Taxonomy" id="1884432"/>
    <lineage>
        <taxon>Bacteria</taxon>
        <taxon>Bacillati</taxon>
        <taxon>Bacillota</taxon>
        <taxon>Bacilli</taxon>
        <taxon>Bacillales</taxon>
        <taxon>Bacillaceae</taxon>
    </lineage>
</organism>
<keyword evidence="2" id="KW-1133">Transmembrane helix</keyword>
<reference evidence="4" key="1">
    <citation type="submission" date="2016-10" db="EMBL/GenBank/DDBJ databases">
        <authorList>
            <person name="Varghese N."/>
            <person name="Submissions S."/>
        </authorList>
    </citation>
    <scope>NUCLEOTIDE SEQUENCE [LARGE SCALE GENOMIC DNA]</scope>
    <source>
        <strain evidence="4">S7</strain>
    </source>
</reference>
<dbReference type="EMBL" id="FOXD01000025">
    <property type="protein sequence ID" value="SFQ27317.1"/>
    <property type="molecule type" value="Genomic_DNA"/>
</dbReference>
<dbReference type="Pfam" id="PF11772">
    <property type="entry name" value="EpuA"/>
    <property type="match status" value="1"/>
</dbReference>
<dbReference type="GO" id="GO:0000428">
    <property type="term" value="C:DNA-directed RNA polymerase complex"/>
    <property type="evidence" value="ECO:0007669"/>
    <property type="project" value="UniProtKB-KW"/>
</dbReference>
<accession>A0A1I5X6P6</accession>
<feature type="compositionally biased region" description="Basic and acidic residues" evidence="1">
    <location>
        <begin position="13"/>
        <end position="26"/>
    </location>
</feature>
<dbReference type="STRING" id="1884432.SAMN05518683_12516"/>
<keyword evidence="3" id="KW-0240">DNA-directed RNA polymerase</keyword>
<evidence type="ECO:0000313" key="3">
    <source>
        <dbReference type="EMBL" id="SFQ27317.1"/>
    </source>
</evidence>
<keyword evidence="2" id="KW-0472">Membrane</keyword>
<evidence type="ECO:0000256" key="2">
    <source>
        <dbReference type="SAM" id="Phobius"/>
    </source>
</evidence>
<gene>
    <name evidence="3" type="ORF">SAMN05518683_12516</name>
</gene>
<keyword evidence="4" id="KW-1185">Reference proteome</keyword>
<feature type="region of interest" description="Disordered" evidence="1">
    <location>
        <begin position="1"/>
        <end position="36"/>
    </location>
</feature>
<evidence type="ECO:0000313" key="4">
    <source>
        <dbReference type="Proteomes" id="UP000198892"/>
    </source>
</evidence>
<keyword evidence="3" id="KW-0804">Transcription</keyword>
<dbReference type="Proteomes" id="UP000198892">
    <property type="component" value="Unassembled WGS sequence"/>
</dbReference>
<sequence>MTYNEETTQSQSRQERRQEKEQEGKDSTAASKKERRRERIRMVPIWARLLIVLAVFVLSLLAGLVTGYTIVGEGNGLDVLKWGSWERLLEFIRGN</sequence>